<proteinExistence type="predicted"/>
<dbReference type="InterPro" id="IPR024370">
    <property type="entry name" value="PBP_domain"/>
</dbReference>
<organism evidence="4 5">
    <name type="scientific">Paraburkholderia piptadeniae</name>
    <dbReference type="NCBI Taxonomy" id="1701573"/>
    <lineage>
        <taxon>Bacteria</taxon>
        <taxon>Pseudomonadati</taxon>
        <taxon>Pseudomonadota</taxon>
        <taxon>Betaproteobacteria</taxon>
        <taxon>Burkholderiales</taxon>
        <taxon>Burkholderiaceae</taxon>
        <taxon>Paraburkholderia</taxon>
    </lineage>
</organism>
<protein>
    <recommendedName>
        <fullName evidence="3">PBP domain-containing protein</fullName>
    </recommendedName>
</protein>
<dbReference type="PANTHER" id="PTHR30570">
    <property type="entry name" value="PERIPLASMIC PHOSPHATE BINDING COMPONENT OF PHOSPHATE ABC TRANSPORTER"/>
    <property type="match status" value="1"/>
</dbReference>
<feature type="signal peptide" evidence="2">
    <location>
        <begin position="1"/>
        <end position="19"/>
    </location>
</feature>
<name>A0A1N7SK98_9BURK</name>
<feature type="chain" id="PRO_5012184945" description="PBP domain-containing protein" evidence="2">
    <location>
        <begin position="20"/>
        <end position="346"/>
    </location>
</feature>
<evidence type="ECO:0000259" key="3">
    <source>
        <dbReference type="Pfam" id="PF12849"/>
    </source>
</evidence>
<evidence type="ECO:0000256" key="1">
    <source>
        <dbReference type="ARBA" id="ARBA00022729"/>
    </source>
</evidence>
<accession>A0A1N7SK98</accession>
<feature type="domain" description="PBP" evidence="3">
    <location>
        <begin position="50"/>
        <end position="317"/>
    </location>
</feature>
<dbReference type="Proteomes" id="UP000195569">
    <property type="component" value="Unassembled WGS sequence"/>
</dbReference>
<evidence type="ECO:0000313" key="4">
    <source>
        <dbReference type="EMBL" id="SIT47798.1"/>
    </source>
</evidence>
<evidence type="ECO:0000313" key="5">
    <source>
        <dbReference type="Proteomes" id="UP000195569"/>
    </source>
</evidence>
<reference evidence="4" key="1">
    <citation type="submission" date="2016-12" db="EMBL/GenBank/DDBJ databases">
        <authorList>
            <person name="Moulin L."/>
        </authorList>
    </citation>
    <scope>NUCLEOTIDE SEQUENCE [LARGE SCALE GENOMIC DNA]</scope>
    <source>
        <strain evidence="4">STM 7183</strain>
    </source>
</reference>
<dbReference type="InterPro" id="IPR050811">
    <property type="entry name" value="Phosphate_ABC_transporter"/>
</dbReference>
<dbReference type="Pfam" id="PF12849">
    <property type="entry name" value="PBP_like_2"/>
    <property type="match status" value="1"/>
</dbReference>
<dbReference type="SUPFAM" id="SSF53850">
    <property type="entry name" value="Periplasmic binding protein-like II"/>
    <property type="match status" value="1"/>
</dbReference>
<dbReference type="AlphaFoldDB" id="A0A1N7SK98"/>
<evidence type="ECO:0000256" key="2">
    <source>
        <dbReference type="SAM" id="SignalP"/>
    </source>
</evidence>
<sequence length="346" mass="38300">MRALSLLLCLCIVAGNAFADSLDLPPVYQPRQHVSGLIRIWGHGAYGDATDFIESLVREWESGFRKYQPDVQFDNELHGTASAIGALYTGAGDLALMGREIWPNEISAFKEVYQYPPTGVDVLTGSFDVRNRGYAIVAFVNKANPLTHLTLAQLDGIYSVDRRRGSAPVRTWGDLGLTGEWRDKPVHVYGLPIARGFAEYFEDTVFLESRKWNPALREFADAPGSNGATDGGQMMLDALAKDPLGVGYAGLVYHNPDVKPLALGVNNNGPFVKPTKENVIDHTYPLKRMITMFLNRPPGQAVDPKLEEFLRYVLSREGQEAVVRDGQGYLPMLAPFARKELSKLEN</sequence>
<comment type="caution">
    <text evidence="4">The sequence shown here is derived from an EMBL/GenBank/DDBJ whole genome shotgun (WGS) entry which is preliminary data.</text>
</comment>
<keyword evidence="1 2" id="KW-0732">Signal</keyword>
<dbReference type="EMBL" id="CYGY02000060">
    <property type="protein sequence ID" value="SIT47798.1"/>
    <property type="molecule type" value="Genomic_DNA"/>
</dbReference>
<dbReference type="Gene3D" id="3.40.190.10">
    <property type="entry name" value="Periplasmic binding protein-like II"/>
    <property type="match status" value="2"/>
</dbReference>
<gene>
    <name evidence="4" type="ORF">BN2476_600017</name>
</gene>
<keyword evidence="5" id="KW-1185">Reference proteome</keyword>
<dbReference type="PANTHER" id="PTHR30570:SF6">
    <property type="entry name" value="PHOSPHATE-BINDING PROTEIN PSTS"/>
    <property type="match status" value="1"/>
</dbReference>